<evidence type="ECO:0000313" key="1">
    <source>
        <dbReference type="EMBL" id="KAK7352045.1"/>
    </source>
</evidence>
<comment type="caution">
    <text evidence="1">The sequence shown here is derived from an EMBL/GenBank/DDBJ whole genome shotgun (WGS) entry which is preliminary data.</text>
</comment>
<evidence type="ECO:0000313" key="2">
    <source>
        <dbReference type="Proteomes" id="UP001374584"/>
    </source>
</evidence>
<name>A0AAN9MCB8_PHACN</name>
<dbReference type="Proteomes" id="UP001374584">
    <property type="component" value="Unassembled WGS sequence"/>
</dbReference>
<gene>
    <name evidence="1" type="ORF">VNO80_17461</name>
</gene>
<dbReference type="AlphaFoldDB" id="A0AAN9MCB8"/>
<accession>A0AAN9MCB8</accession>
<dbReference type="EMBL" id="JAYMYR010000007">
    <property type="protein sequence ID" value="KAK7352045.1"/>
    <property type="molecule type" value="Genomic_DNA"/>
</dbReference>
<reference evidence="1 2" key="1">
    <citation type="submission" date="2024-01" db="EMBL/GenBank/DDBJ databases">
        <title>The genomes of 5 underutilized Papilionoideae crops provide insights into root nodulation and disease resistanc.</title>
        <authorList>
            <person name="Jiang F."/>
        </authorList>
    </citation>
    <scope>NUCLEOTIDE SEQUENCE [LARGE SCALE GENOMIC DNA]</scope>
    <source>
        <strain evidence="1">JINMINGXINNONG_FW02</strain>
        <tissue evidence="1">Leaves</tissue>
    </source>
</reference>
<sequence>MIQSSIHEIAETSRGVVTYIDSCTSGFIPAAAHKYKYPYLSKKHCDYKLQPSSVPSTLKIEISAAKNDQHCSEECAFQMEALRIWACKATKKTDLYRLPAKLLSTPA</sequence>
<proteinExistence type="predicted"/>
<protein>
    <submittedName>
        <fullName evidence="1">Uncharacterized protein</fullName>
    </submittedName>
</protein>
<keyword evidence="2" id="KW-1185">Reference proteome</keyword>
<organism evidence="1 2">
    <name type="scientific">Phaseolus coccineus</name>
    <name type="common">Scarlet runner bean</name>
    <name type="synonym">Phaseolus multiflorus</name>
    <dbReference type="NCBI Taxonomy" id="3886"/>
    <lineage>
        <taxon>Eukaryota</taxon>
        <taxon>Viridiplantae</taxon>
        <taxon>Streptophyta</taxon>
        <taxon>Embryophyta</taxon>
        <taxon>Tracheophyta</taxon>
        <taxon>Spermatophyta</taxon>
        <taxon>Magnoliopsida</taxon>
        <taxon>eudicotyledons</taxon>
        <taxon>Gunneridae</taxon>
        <taxon>Pentapetalae</taxon>
        <taxon>rosids</taxon>
        <taxon>fabids</taxon>
        <taxon>Fabales</taxon>
        <taxon>Fabaceae</taxon>
        <taxon>Papilionoideae</taxon>
        <taxon>50 kb inversion clade</taxon>
        <taxon>NPAAA clade</taxon>
        <taxon>indigoferoid/millettioid clade</taxon>
        <taxon>Phaseoleae</taxon>
        <taxon>Phaseolus</taxon>
    </lineage>
</organism>